<organism evidence="1 2">
    <name type="scientific">Bacillus fungorum</name>
    <dbReference type="NCBI Taxonomy" id="2039284"/>
    <lineage>
        <taxon>Bacteria</taxon>
        <taxon>Bacillati</taxon>
        <taxon>Bacillota</taxon>
        <taxon>Bacilli</taxon>
        <taxon>Bacillales</taxon>
        <taxon>Bacillaceae</taxon>
        <taxon>Bacillus</taxon>
    </lineage>
</organism>
<dbReference type="Pfam" id="PF18801">
    <property type="entry name" value="RapH_N"/>
    <property type="match status" value="1"/>
</dbReference>
<reference evidence="1 2" key="1">
    <citation type="submission" date="2017-09" db="EMBL/GenBank/DDBJ databases">
        <title>Biocontrol bacteria screening and application from spent mushroom substrate.</title>
        <authorList>
            <person name="Sun X."/>
        </authorList>
    </citation>
    <scope>NUCLEOTIDE SEQUENCE [LARGE SCALE GENOMIC DNA]</scope>
    <source>
        <strain evidence="1 2">100374</strain>
    </source>
</reference>
<dbReference type="InterPro" id="IPR011990">
    <property type="entry name" value="TPR-like_helical_dom_sf"/>
</dbReference>
<dbReference type="SUPFAM" id="SSF48452">
    <property type="entry name" value="TPR-like"/>
    <property type="match status" value="1"/>
</dbReference>
<evidence type="ECO:0000313" key="1">
    <source>
        <dbReference type="EMBL" id="PIE91963.1"/>
    </source>
</evidence>
<proteinExistence type="predicted"/>
<name>A0A2G6Q570_9BACI</name>
<dbReference type="Gene3D" id="1.25.40.10">
    <property type="entry name" value="Tetratricopeptide repeat domain"/>
    <property type="match status" value="1"/>
</dbReference>
<protein>
    <submittedName>
        <fullName evidence="1">Uncharacterized protein</fullName>
    </submittedName>
</protein>
<dbReference type="RefSeq" id="WP_099686639.1">
    <property type="nucleotide sequence ID" value="NZ_NWUW01000054.1"/>
</dbReference>
<comment type="caution">
    <text evidence="1">The sequence shown here is derived from an EMBL/GenBank/DDBJ whole genome shotgun (WGS) entry which is preliminary data.</text>
</comment>
<gene>
    <name evidence="1" type="ORF">CO726_29270</name>
</gene>
<evidence type="ECO:0000313" key="2">
    <source>
        <dbReference type="Proteomes" id="UP000228484"/>
    </source>
</evidence>
<keyword evidence="2" id="KW-1185">Reference proteome</keyword>
<sequence length="364" mass="43056">MDVQTKSNEQITNMLNDWYIEIRARHLGNAHKLRLEIDKKIHNIEEDQNLLLYYSLLDFRHQYLMDHLSIGKNSFDKIESFHTPTDNLLSYYYFFFKAIHATSIGNYNLAKKYYDKAEIKLKEIPDQLEHAEFYYKLSTFSCHNQQYVPAIKQASKAKEIFSKYKGYELNIGYCNNLSGLSCTHLKEYELAEEYFISAMDIFQKEKEKQAILYVRHNLGFMYANQNLSELAIRYLSEINSKSTNNYRAILIEACEHAKLNNNNKALELLEKGLKISNELKIEEYQHRFKILLAINNEIPGEKLESIILAGMIYFEKENLYEYIHEYNEILAIKFHHENNYSKASKYFYLSSKARKKSHNKGALK</sequence>
<dbReference type="EMBL" id="NWUW01000054">
    <property type="protein sequence ID" value="PIE91963.1"/>
    <property type="molecule type" value="Genomic_DNA"/>
</dbReference>
<dbReference type="Proteomes" id="UP000228484">
    <property type="component" value="Unassembled WGS sequence"/>
</dbReference>
<dbReference type="AlphaFoldDB" id="A0A2G6Q570"/>
<accession>A0A2G6Q570</accession>